<accession>A0AB34KXW3</accession>
<comment type="caution">
    <text evidence="2">The sequence shown here is derived from an EMBL/GenBank/DDBJ whole genome shotgun (WGS) entry which is preliminary data.</text>
</comment>
<feature type="region of interest" description="Disordered" evidence="1">
    <location>
        <begin position="84"/>
        <end position="113"/>
    </location>
</feature>
<dbReference type="RefSeq" id="XP_069232944.1">
    <property type="nucleotide sequence ID" value="XM_069370361.1"/>
</dbReference>
<reference evidence="2 3" key="1">
    <citation type="journal article" date="2020" name="Microbiol. Resour. Announc.">
        <title>Draft Genome Sequence of a Cladosporium Species Isolated from the Mesophotic Ascidian Didemnum maculosum.</title>
        <authorList>
            <person name="Gioti A."/>
            <person name="Siaperas R."/>
            <person name="Nikolaivits E."/>
            <person name="Le Goff G."/>
            <person name="Ouazzani J."/>
            <person name="Kotoulas G."/>
            <person name="Topakas E."/>
        </authorList>
    </citation>
    <scope>NUCLEOTIDE SEQUENCE [LARGE SCALE GENOMIC DNA]</scope>
    <source>
        <strain evidence="2 3">TM138-S3</strain>
    </source>
</reference>
<dbReference type="AlphaFoldDB" id="A0AB34KXW3"/>
<organism evidence="2 3">
    <name type="scientific">Cladosporium halotolerans</name>
    <dbReference type="NCBI Taxonomy" id="1052096"/>
    <lineage>
        <taxon>Eukaryota</taxon>
        <taxon>Fungi</taxon>
        <taxon>Dikarya</taxon>
        <taxon>Ascomycota</taxon>
        <taxon>Pezizomycotina</taxon>
        <taxon>Dothideomycetes</taxon>
        <taxon>Dothideomycetidae</taxon>
        <taxon>Cladosporiales</taxon>
        <taxon>Cladosporiaceae</taxon>
        <taxon>Cladosporium</taxon>
    </lineage>
</organism>
<dbReference type="EMBL" id="JAAQHG020000004">
    <property type="protein sequence ID" value="KAL1589839.1"/>
    <property type="molecule type" value="Genomic_DNA"/>
</dbReference>
<dbReference type="PANTHER" id="PTHR13252">
    <property type="entry name" value="F-BOX ONLY PROTEIN 28"/>
    <property type="match status" value="1"/>
</dbReference>
<protein>
    <submittedName>
        <fullName evidence="2">Uncharacterized protein</fullName>
    </submittedName>
</protein>
<proteinExistence type="predicted"/>
<gene>
    <name evidence="2" type="ORF">WHR41_01755</name>
</gene>
<dbReference type="GO" id="GO:0000209">
    <property type="term" value="P:protein polyubiquitination"/>
    <property type="evidence" value="ECO:0007669"/>
    <property type="project" value="TreeGrafter"/>
</dbReference>
<dbReference type="Proteomes" id="UP000803884">
    <property type="component" value="Unassembled WGS sequence"/>
</dbReference>
<feature type="compositionally biased region" description="Basic and acidic residues" evidence="1">
    <location>
        <begin position="24"/>
        <end position="33"/>
    </location>
</feature>
<name>A0AB34KXW3_9PEZI</name>
<dbReference type="InterPro" id="IPR039719">
    <property type="entry name" value="FBXO28"/>
</dbReference>
<evidence type="ECO:0000256" key="1">
    <source>
        <dbReference type="SAM" id="MobiDB-lite"/>
    </source>
</evidence>
<sequence>MSALQAARSRPGMTLLAAAEYKGKGSLELHDPTSQDSYKNRQTASASKLLSAVPHGGRIVFSDGDGNLRWMERDGSTLVRKYNINSGQDEPSTGEIMSNGIFSTSGSEMPGQGDIVQKMLPLRAAAGSDPSDRSDLPSESLLLWSGDGRLGCLHFGGQNPLTPDDDWHDALEAQGLSAEEKAKEDAARQYEMTMRRALERNADEVRFVRGLGMAAF</sequence>
<evidence type="ECO:0000313" key="3">
    <source>
        <dbReference type="Proteomes" id="UP000803884"/>
    </source>
</evidence>
<dbReference type="PANTHER" id="PTHR13252:SF9">
    <property type="entry name" value="F-BOX ONLY PROTEIN 28"/>
    <property type="match status" value="1"/>
</dbReference>
<keyword evidence="3" id="KW-1185">Reference proteome</keyword>
<dbReference type="GeneID" id="96003199"/>
<feature type="compositionally biased region" description="Polar residues" evidence="1">
    <location>
        <begin position="34"/>
        <end position="43"/>
    </location>
</feature>
<feature type="region of interest" description="Disordered" evidence="1">
    <location>
        <begin position="24"/>
        <end position="43"/>
    </location>
</feature>
<evidence type="ECO:0000313" key="2">
    <source>
        <dbReference type="EMBL" id="KAL1589839.1"/>
    </source>
</evidence>